<dbReference type="Gene3D" id="1.10.10.60">
    <property type="entry name" value="Homeodomain-like"/>
    <property type="match status" value="2"/>
</dbReference>
<keyword evidence="1" id="KW-0805">Transcription regulation</keyword>
<dbReference type="Proteomes" id="UP000184048">
    <property type="component" value="Unassembled WGS sequence"/>
</dbReference>
<evidence type="ECO:0000256" key="3">
    <source>
        <dbReference type="ARBA" id="ARBA00023163"/>
    </source>
</evidence>
<evidence type="ECO:0000256" key="1">
    <source>
        <dbReference type="ARBA" id="ARBA00023015"/>
    </source>
</evidence>
<dbReference type="SUPFAM" id="SSF46689">
    <property type="entry name" value="Homeodomain-like"/>
    <property type="match status" value="2"/>
</dbReference>
<gene>
    <name evidence="5" type="ORF">SAMN02745131_02403</name>
</gene>
<evidence type="ECO:0000256" key="2">
    <source>
        <dbReference type="ARBA" id="ARBA00023125"/>
    </source>
</evidence>
<evidence type="ECO:0000313" key="6">
    <source>
        <dbReference type="Proteomes" id="UP000184048"/>
    </source>
</evidence>
<dbReference type="InterPro" id="IPR009057">
    <property type="entry name" value="Homeodomain-like_sf"/>
</dbReference>
<protein>
    <submittedName>
        <fullName evidence="5">AraC-type DNA-binding protein</fullName>
    </submittedName>
</protein>
<keyword evidence="3" id="KW-0804">Transcription</keyword>
<proteinExistence type="predicted"/>
<dbReference type="GO" id="GO:0043565">
    <property type="term" value="F:sequence-specific DNA binding"/>
    <property type="evidence" value="ECO:0007669"/>
    <property type="project" value="InterPro"/>
</dbReference>
<feature type="domain" description="HTH araC/xylS-type" evidence="4">
    <location>
        <begin position="178"/>
        <end position="274"/>
    </location>
</feature>
<dbReference type="PANTHER" id="PTHR43280">
    <property type="entry name" value="ARAC-FAMILY TRANSCRIPTIONAL REGULATOR"/>
    <property type="match status" value="1"/>
</dbReference>
<name>A0A1M5AY37_9BACT</name>
<dbReference type="InterPro" id="IPR018060">
    <property type="entry name" value="HTH_AraC"/>
</dbReference>
<dbReference type="Pfam" id="PF12833">
    <property type="entry name" value="HTH_18"/>
    <property type="match status" value="1"/>
</dbReference>
<evidence type="ECO:0000313" key="5">
    <source>
        <dbReference type="EMBL" id="SHF35184.1"/>
    </source>
</evidence>
<dbReference type="GO" id="GO:0003700">
    <property type="term" value="F:DNA-binding transcription factor activity"/>
    <property type="evidence" value="ECO:0007669"/>
    <property type="project" value="InterPro"/>
</dbReference>
<dbReference type="AlphaFoldDB" id="A0A1M5AY37"/>
<accession>A0A1M5AY37</accession>
<sequence>MDIDMIYYSELEEWYTTNAFRSFSVKYVVDNCIYYKIDGKEHAVNAGTYMTACKYDNVYAYNKLPIKSICIDICPDTVLETFTVLTTGHEDFDNFLSGHFKYPEFFESLHSVTNTTIGAKLQQLLSRIEKEKTPDINKEWFMDLSERIIYQEYGNYLALNEINSVKATTRKEVLHRLQLAKEFMDSNYLEIAEIKEIADHCNMSEYHFFRRFKEVYKKTPYQYITEHKMQKARQLLSEKKHTVSEVALLCSFPDVFTFSKSFKKFFGIPPSLVK</sequence>
<dbReference type="STRING" id="1121884.SAMN02745131_02403"/>
<dbReference type="PANTHER" id="PTHR43280:SF2">
    <property type="entry name" value="HTH-TYPE TRANSCRIPTIONAL REGULATOR EXSA"/>
    <property type="match status" value="1"/>
</dbReference>
<organism evidence="5 6">
    <name type="scientific">Flavisolibacter ginsengisoli DSM 18119</name>
    <dbReference type="NCBI Taxonomy" id="1121884"/>
    <lineage>
        <taxon>Bacteria</taxon>
        <taxon>Pseudomonadati</taxon>
        <taxon>Bacteroidota</taxon>
        <taxon>Chitinophagia</taxon>
        <taxon>Chitinophagales</taxon>
        <taxon>Chitinophagaceae</taxon>
        <taxon>Flavisolibacter</taxon>
    </lineage>
</organism>
<dbReference type="SMART" id="SM00342">
    <property type="entry name" value="HTH_ARAC"/>
    <property type="match status" value="1"/>
</dbReference>
<keyword evidence="6" id="KW-1185">Reference proteome</keyword>
<dbReference type="PROSITE" id="PS01124">
    <property type="entry name" value="HTH_ARAC_FAMILY_2"/>
    <property type="match status" value="1"/>
</dbReference>
<dbReference type="EMBL" id="FQUU01000009">
    <property type="protein sequence ID" value="SHF35184.1"/>
    <property type="molecule type" value="Genomic_DNA"/>
</dbReference>
<evidence type="ECO:0000259" key="4">
    <source>
        <dbReference type="PROSITE" id="PS01124"/>
    </source>
</evidence>
<reference evidence="5 6" key="1">
    <citation type="submission" date="2016-11" db="EMBL/GenBank/DDBJ databases">
        <authorList>
            <person name="Jaros S."/>
            <person name="Januszkiewicz K."/>
            <person name="Wedrychowicz H."/>
        </authorList>
    </citation>
    <scope>NUCLEOTIDE SEQUENCE [LARGE SCALE GENOMIC DNA]</scope>
    <source>
        <strain evidence="5 6">DSM 18119</strain>
    </source>
</reference>
<keyword evidence="2 5" id="KW-0238">DNA-binding</keyword>